<evidence type="ECO:0000313" key="3">
    <source>
        <dbReference type="Proteomes" id="UP001519460"/>
    </source>
</evidence>
<dbReference type="EMBL" id="JACVVK020000094">
    <property type="protein sequence ID" value="KAK7493347.1"/>
    <property type="molecule type" value="Genomic_DNA"/>
</dbReference>
<proteinExistence type="predicted"/>
<dbReference type="Proteomes" id="UP001519460">
    <property type="component" value="Unassembled WGS sequence"/>
</dbReference>
<gene>
    <name evidence="2" type="ORF">BaRGS_00015473</name>
</gene>
<reference evidence="2 3" key="1">
    <citation type="journal article" date="2023" name="Sci. Data">
        <title>Genome assembly of the Korean intertidal mud-creeper Batillaria attramentaria.</title>
        <authorList>
            <person name="Patra A.K."/>
            <person name="Ho P.T."/>
            <person name="Jun S."/>
            <person name="Lee S.J."/>
            <person name="Kim Y."/>
            <person name="Won Y.J."/>
        </authorList>
    </citation>
    <scope>NUCLEOTIDE SEQUENCE [LARGE SCALE GENOMIC DNA]</scope>
    <source>
        <strain evidence="2">Wonlab-2016</strain>
    </source>
</reference>
<comment type="caution">
    <text evidence="2">The sequence shown here is derived from an EMBL/GenBank/DDBJ whole genome shotgun (WGS) entry which is preliminary data.</text>
</comment>
<organism evidence="2 3">
    <name type="scientific">Batillaria attramentaria</name>
    <dbReference type="NCBI Taxonomy" id="370345"/>
    <lineage>
        <taxon>Eukaryota</taxon>
        <taxon>Metazoa</taxon>
        <taxon>Spiralia</taxon>
        <taxon>Lophotrochozoa</taxon>
        <taxon>Mollusca</taxon>
        <taxon>Gastropoda</taxon>
        <taxon>Caenogastropoda</taxon>
        <taxon>Sorbeoconcha</taxon>
        <taxon>Cerithioidea</taxon>
        <taxon>Batillariidae</taxon>
        <taxon>Batillaria</taxon>
    </lineage>
</organism>
<feature type="region of interest" description="Disordered" evidence="1">
    <location>
        <begin position="15"/>
        <end position="37"/>
    </location>
</feature>
<evidence type="ECO:0000313" key="2">
    <source>
        <dbReference type="EMBL" id="KAK7493347.1"/>
    </source>
</evidence>
<accession>A0ABD0L2R9</accession>
<dbReference type="AlphaFoldDB" id="A0ABD0L2R9"/>
<evidence type="ECO:0000256" key="1">
    <source>
        <dbReference type="SAM" id="MobiDB-lite"/>
    </source>
</evidence>
<protein>
    <submittedName>
        <fullName evidence="2">Uncharacterized protein</fullName>
    </submittedName>
</protein>
<sequence>MKAFIATFSPAKVLSQSTENTLTPTPTSPPVPRHSPPRVQTALIRRTDLRAIELARPVQRSQLFIGNKTRSPVESCLVTCWTGAKAWTVLPAGHGSSLLYRA</sequence>
<keyword evidence="3" id="KW-1185">Reference proteome</keyword>
<name>A0ABD0L2R9_9CAEN</name>